<keyword evidence="5 8" id="KW-0812">Transmembrane</keyword>
<evidence type="ECO:0000313" key="10">
    <source>
        <dbReference type="Proteomes" id="UP000243819"/>
    </source>
</evidence>
<dbReference type="RefSeq" id="WP_091350668.1">
    <property type="nucleotide sequence ID" value="NZ_FOIF01000023.1"/>
</dbReference>
<dbReference type="PANTHER" id="PTHR34975">
    <property type="entry name" value="SPORE GERMINATION PROTEIN A2"/>
    <property type="match status" value="1"/>
</dbReference>
<sequence length="363" mass="41529">MMRSKKNTYITDFQWISFLFCVMVGVGVTTLPRELVDEVGRDGWITIILGTLLVLFYGKICLHYAQMFPEKTLAQSVPLVIGKVLGAVIIIIYTLYTLILSGLIIRSYLELIYIYLDIQYPYYLSGFLPFFIIVYVARCGLSTLARFTELIFMLTIPFTFLIISPICRGNIMEILPVFEGEVKNIFISIPVVSFVFLGLESILVFYPYLKRKKRAVKTTFLAINIVGLFYTLIFITSLLVLGIEQVKIFNWPFIQVLKTMRVAVIERIDTIFLHFWTVQVVIGSTILYFAGTFSLASFFNKRYHDIWGLVCWPVTYLAIVYPKNILELEEITGLMVKGSTIFLIALPIILIIIAKIRGVGNET</sequence>
<feature type="transmembrane region" description="Helical" evidence="8">
    <location>
        <begin position="186"/>
        <end position="209"/>
    </location>
</feature>
<accession>A0A1I0AM50</accession>
<feature type="transmembrane region" description="Helical" evidence="8">
    <location>
        <begin position="334"/>
        <end position="354"/>
    </location>
</feature>
<evidence type="ECO:0000256" key="6">
    <source>
        <dbReference type="ARBA" id="ARBA00022989"/>
    </source>
</evidence>
<evidence type="ECO:0000313" key="9">
    <source>
        <dbReference type="EMBL" id="SES94945.1"/>
    </source>
</evidence>
<comment type="subcellular location">
    <subcellularLocation>
        <location evidence="1">Membrane</location>
        <topology evidence="1">Multi-pass membrane protein</topology>
    </subcellularLocation>
</comment>
<dbReference type="Proteomes" id="UP000243819">
    <property type="component" value="Unassembled WGS sequence"/>
</dbReference>
<protein>
    <submittedName>
        <fullName evidence="9">Spore germination protein</fullName>
    </submittedName>
</protein>
<organism evidence="9 10">
    <name type="scientific">Anaerobranca gottschalkii DSM 13577</name>
    <dbReference type="NCBI Taxonomy" id="1120990"/>
    <lineage>
        <taxon>Bacteria</taxon>
        <taxon>Bacillati</taxon>
        <taxon>Bacillota</taxon>
        <taxon>Clostridia</taxon>
        <taxon>Eubacteriales</taxon>
        <taxon>Proteinivoracaceae</taxon>
        <taxon>Anaerobranca</taxon>
    </lineage>
</organism>
<dbReference type="Pfam" id="PF03845">
    <property type="entry name" value="Spore_permease"/>
    <property type="match status" value="1"/>
</dbReference>
<evidence type="ECO:0000256" key="2">
    <source>
        <dbReference type="ARBA" id="ARBA00007998"/>
    </source>
</evidence>
<dbReference type="GO" id="GO:0009847">
    <property type="term" value="P:spore germination"/>
    <property type="evidence" value="ECO:0007669"/>
    <property type="project" value="InterPro"/>
</dbReference>
<dbReference type="Gene3D" id="1.20.1740.10">
    <property type="entry name" value="Amino acid/polyamine transporter I"/>
    <property type="match status" value="1"/>
</dbReference>
<dbReference type="PANTHER" id="PTHR34975:SF2">
    <property type="entry name" value="SPORE GERMINATION PROTEIN A2"/>
    <property type="match status" value="1"/>
</dbReference>
<feature type="transmembrane region" description="Helical" evidence="8">
    <location>
        <begin position="276"/>
        <end position="299"/>
    </location>
</feature>
<keyword evidence="7 8" id="KW-0472">Membrane</keyword>
<reference evidence="10" key="1">
    <citation type="submission" date="2016-10" db="EMBL/GenBank/DDBJ databases">
        <authorList>
            <person name="Varghese N."/>
            <person name="Submissions S."/>
        </authorList>
    </citation>
    <scope>NUCLEOTIDE SEQUENCE [LARGE SCALE GENOMIC DNA]</scope>
    <source>
        <strain evidence="10">DSM 13577</strain>
    </source>
</reference>
<proteinExistence type="inferred from homology"/>
<evidence type="ECO:0000256" key="5">
    <source>
        <dbReference type="ARBA" id="ARBA00022692"/>
    </source>
</evidence>
<evidence type="ECO:0000256" key="3">
    <source>
        <dbReference type="ARBA" id="ARBA00022448"/>
    </source>
</evidence>
<feature type="transmembrane region" description="Helical" evidence="8">
    <location>
        <begin position="221"/>
        <end position="243"/>
    </location>
</feature>
<dbReference type="InterPro" id="IPR004761">
    <property type="entry name" value="Spore_GerAB"/>
</dbReference>
<feature type="transmembrane region" description="Helical" evidence="8">
    <location>
        <begin position="306"/>
        <end position="322"/>
    </location>
</feature>
<keyword evidence="6 8" id="KW-1133">Transmembrane helix</keyword>
<comment type="similarity">
    <text evidence="2">Belongs to the amino acid-polyamine-organocation (APC) superfamily. Spore germination protein (SGP) (TC 2.A.3.9) family.</text>
</comment>
<dbReference type="OrthoDB" id="2716906at2"/>
<feature type="transmembrane region" description="Helical" evidence="8">
    <location>
        <begin position="77"/>
        <end position="100"/>
    </location>
</feature>
<evidence type="ECO:0000256" key="7">
    <source>
        <dbReference type="ARBA" id="ARBA00023136"/>
    </source>
</evidence>
<dbReference type="AlphaFoldDB" id="A0A1I0AM50"/>
<keyword evidence="4" id="KW-0309">Germination</keyword>
<feature type="transmembrane region" description="Helical" evidence="8">
    <location>
        <begin position="144"/>
        <end position="166"/>
    </location>
</feature>
<gene>
    <name evidence="9" type="ORF">SAMN03080614_102328</name>
</gene>
<dbReference type="GO" id="GO:0016020">
    <property type="term" value="C:membrane"/>
    <property type="evidence" value="ECO:0007669"/>
    <property type="project" value="UniProtKB-SubCell"/>
</dbReference>
<evidence type="ECO:0000256" key="4">
    <source>
        <dbReference type="ARBA" id="ARBA00022544"/>
    </source>
</evidence>
<feature type="transmembrane region" description="Helical" evidence="8">
    <location>
        <begin position="12"/>
        <end position="31"/>
    </location>
</feature>
<evidence type="ECO:0000256" key="1">
    <source>
        <dbReference type="ARBA" id="ARBA00004141"/>
    </source>
</evidence>
<keyword evidence="3" id="KW-0813">Transport</keyword>
<dbReference type="EMBL" id="FOIF01000023">
    <property type="protein sequence ID" value="SES94945.1"/>
    <property type="molecule type" value="Genomic_DNA"/>
</dbReference>
<keyword evidence="10" id="KW-1185">Reference proteome</keyword>
<dbReference type="NCBIfam" id="TIGR00912">
    <property type="entry name" value="2A0309"/>
    <property type="match status" value="1"/>
</dbReference>
<feature type="transmembrane region" description="Helical" evidence="8">
    <location>
        <begin position="43"/>
        <end position="65"/>
    </location>
</feature>
<dbReference type="STRING" id="1120990.SAMN03080614_102328"/>
<name>A0A1I0AM50_9FIRM</name>
<evidence type="ECO:0000256" key="8">
    <source>
        <dbReference type="SAM" id="Phobius"/>
    </source>
</evidence>
<feature type="transmembrane region" description="Helical" evidence="8">
    <location>
        <begin position="120"/>
        <end position="137"/>
    </location>
</feature>